<protein>
    <submittedName>
        <fullName evidence="1">Uncharacterized protein</fullName>
    </submittedName>
</protein>
<sequence>MTGFAVLTSNYVKIFFRKNGASERTRDAYPLRLISTCLREQDVNVASAHMDIVQNSGVAFTEIRMEVVKNDKL</sequence>
<evidence type="ECO:0000313" key="1">
    <source>
        <dbReference type="EMBL" id="DAF84592.1"/>
    </source>
</evidence>
<organism evidence="1">
    <name type="scientific">Myoviridae sp. ctY1522</name>
    <dbReference type="NCBI Taxonomy" id="2825124"/>
    <lineage>
        <taxon>Viruses</taxon>
        <taxon>Duplodnaviria</taxon>
        <taxon>Heunggongvirae</taxon>
        <taxon>Uroviricota</taxon>
        <taxon>Caudoviricetes</taxon>
    </lineage>
</organism>
<dbReference type="EMBL" id="BK015906">
    <property type="protein sequence ID" value="DAF84592.1"/>
    <property type="molecule type" value="Genomic_DNA"/>
</dbReference>
<accession>A0A8S5TQY5</accession>
<proteinExistence type="predicted"/>
<name>A0A8S5TQY5_9CAUD</name>
<reference evidence="1" key="1">
    <citation type="journal article" date="2021" name="Proc. Natl. Acad. Sci. U.S.A.">
        <title>A Catalog of Tens of Thousands of Viruses from Human Metagenomes Reveals Hidden Associations with Chronic Diseases.</title>
        <authorList>
            <person name="Tisza M.J."/>
            <person name="Buck C.B."/>
        </authorList>
    </citation>
    <scope>NUCLEOTIDE SEQUENCE</scope>
    <source>
        <strain evidence="1">CtY1522</strain>
    </source>
</reference>